<dbReference type="SMART" id="SM00093">
    <property type="entry name" value="SERPIN"/>
    <property type="match status" value="1"/>
</dbReference>
<keyword evidence="7" id="KW-0325">Glycoprotein</keyword>
<evidence type="ECO:0000256" key="8">
    <source>
        <dbReference type="RuleBase" id="RU000411"/>
    </source>
</evidence>
<dbReference type="AlphaFoldDB" id="A0A8X6G414"/>
<feature type="domain" description="Serpin" evidence="9">
    <location>
        <begin position="15"/>
        <end position="375"/>
    </location>
</feature>
<keyword evidence="11" id="KW-1185">Reference proteome</keyword>
<dbReference type="SUPFAM" id="SSF56574">
    <property type="entry name" value="Serpins"/>
    <property type="match status" value="1"/>
</dbReference>
<evidence type="ECO:0000256" key="4">
    <source>
        <dbReference type="ARBA" id="ARBA00022690"/>
    </source>
</evidence>
<dbReference type="InterPro" id="IPR042185">
    <property type="entry name" value="Serpin_sf_2"/>
</dbReference>
<organism evidence="10 11">
    <name type="scientific">Trichonephila clavata</name>
    <name type="common">Joro spider</name>
    <name type="synonym">Nephila clavata</name>
    <dbReference type="NCBI Taxonomy" id="2740835"/>
    <lineage>
        <taxon>Eukaryota</taxon>
        <taxon>Metazoa</taxon>
        <taxon>Ecdysozoa</taxon>
        <taxon>Arthropoda</taxon>
        <taxon>Chelicerata</taxon>
        <taxon>Arachnida</taxon>
        <taxon>Araneae</taxon>
        <taxon>Araneomorphae</taxon>
        <taxon>Entelegynae</taxon>
        <taxon>Araneoidea</taxon>
        <taxon>Nephilidae</taxon>
        <taxon>Trichonephila</taxon>
    </lineage>
</organism>
<dbReference type="CDD" id="cd19577">
    <property type="entry name" value="serpinJ_IRS-2-like"/>
    <property type="match status" value="1"/>
</dbReference>
<dbReference type="InterPro" id="IPR023795">
    <property type="entry name" value="Serpin_CS"/>
</dbReference>
<sequence>MEEKGIAQASHRLGLTLLRTLAQNDTGNICISPFSLANAMTMLYFGARNDTAVEINKILQFENMSEQELMTSFDLLLSAIEKSSEDYSLECANAAMIEGNASIHDSYRKVLVESFHAVLLQENFSKDPDLAVTHVNEWVTVKTKGMIKELIKILSPLTVMVILNAVYFKGTWEHQFRKKDTRKQKFYNHGEKKEARKVDMMHIKERFGYVETSTYQALQLPYKGKDIAMLILLPRSQTGLKELESQLAPTFVEDLEKEMLNMKVKVSLPKFRVEYFKELTDTLKALGMVKAFNDGQADLTGITDLKGIYVSKIYHKAVIEVNEEGSEASAATAVVIAIRSLPPPVPEFTADHPFLFTIYNTKNKLNLFTGRIMEL</sequence>
<keyword evidence="4" id="KW-0646">Protease inhibitor</keyword>
<evidence type="ECO:0000256" key="3">
    <source>
        <dbReference type="ARBA" id="ARBA00022525"/>
    </source>
</evidence>
<dbReference type="Gene3D" id="2.30.39.10">
    <property type="entry name" value="Alpha-1-antitrypsin, domain 1"/>
    <property type="match status" value="1"/>
</dbReference>
<keyword evidence="5" id="KW-0732">Signal</keyword>
<dbReference type="InterPro" id="IPR042178">
    <property type="entry name" value="Serpin_sf_1"/>
</dbReference>
<comment type="subcellular location">
    <subcellularLocation>
        <location evidence="1">Secreted</location>
    </subcellularLocation>
</comment>
<reference evidence="10" key="1">
    <citation type="submission" date="2020-07" db="EMBL/GenBank/DDBJ databases">
        <title>Multicomponent nature underlies the extraordinary mechanical properties of spider dragline silk.</title>
        <authorList>
            <person name="Kono N."/>
            <person name="Nakamura H."/>
            <person name="Mori M."/>
            <person name="Yoshida Y."/>
            <person name="Ohtoshi R."/>
            <person name="Malay A.D."/>
            <person name="Moran D.A.P."/>
            <person name="Tomita M."/>
            <person name="Numata K."/>
            <person name="Arakawa K."/>
        </authorList>
    </citation>
    <scope>NUCLEOTIDE SEQUENCE</scope>
</reference>
<keyword evidence="6" id="KW-0722">Serine protease inhibitor</keyword>
<evidence type="ECO:0000313" key="10">
    <source>
        <dbReference type="EMBL" id="GFQ73738.1"/>
    </source>
</evidence>
<name>A0A8X6G414_TRICU</name>
<dbReference type="PANTHER" id="PTHR11461:SF211">
    <property type="entry name" value="GH10112P-RELATED"/>
    <property type="match status" value="1"/>
</dbReference>
<dbReference type="EMBL" id="BMAO01031261">
    <property type="protein sequence ID" value="GFQ73738.1"/>
    <property type="molecule type" value="Genomic_DNA"/>
</dbReference>
<dbReference type="PANTHER" id="PTHR11461">
    <property type="entry name" value="SERINE PROTEASE INHIBITOR, SERPIN"/>
    <property type="match status" value="1"/>
</dbReference>
<dbReference type="PROSITE" id="PS00284">
    <property type="entry name" value="SERPIN"/>
    <property type="match status" value="1"/>
</dbReference>
<dbReference type="InterPro" id="IPR023796">
    <property type="entry name" value="Serpin_dom"/>
</dbReference>
<evidence type="ECO:0000256" key="6">
    <source>
        <dbReference type="ARBA" id="ARBA00022900"/>
    </source>
</evidence>
<evidence type="ECO:0000256" key="5">
    <source>
        <dbReference type="ARBA" id="ARBA00022729"/>
    </source>
</evidence>
<dbReference type="Pfam" id="PF00079">
    <property type="entry name" value="Serpin"/>
    <property type="match status" value="1"/>
</dbReference>
<dbReference type="Proteomes" id="UP000887116">
    <property type="component" value="Unassembled WGS sequence"/>
</dbReference>
<evidence type="ECO:0000256" key="7">
    <source>
        <dbReference type="ARBA" id="ARBA00023180"/>
    </source>
</evidence>
<gene>
    <name evidence="10" type="primary">SERPINB1</name>
    <name evidence="10" type="ORF">TNCT_1221</name>
</gene>
<dbReference type="FunFam" id="3.30.497.10:FF:000031">
    <property type="entry name" value="Putative salivary serpin"/>
    <property type="match status" value="1"/>
</dbReference>
<evidence type="ECO:0000256" key="2">
    <source>
        <dbReference type="ARBA" id="ARBA00009500"/>
    </source>
</evidence>
<proteinExistence type="inferred from homology"/>
<dbReference type="InterPro" id="IPR000215">
    <property type="entry name" value="Serpin_fam"/>
</dbReference>
<accession>A0A8X6G414</accession>
<dbReference type="InterPro" id="IPR036186">
    <property type="entry name" value="Serpin_sf"/>
</dbReference>
<evidence type="ECO:0000259" key="9">
    <source>
        <dbReference type="SMART" id="SM00093"/>
    </source>
</evidence>
<dbReference type="GO" id="GO:0005615">
    <property type="term" value="C:extracellular space"/>
    <property type="evidence" value="ECO:0007669"/>
    <property type="project" value="InterPro"/>
</dbReference>
<dbReference type="OrthoDB" id="47207at2759"/>
<comment type="similarity">
    <text evidence="2 8">Belongs to the serpin family.</text>
</comment>
<dbReference type="Gene3D" id="3.30.497.10">
    <property type="entry name" value="Antithrombin, subunit I, domain 2"/>
    <property type="match status" value="1"/>
</dbReference>
<keyword evidence="3" id="KW-0964">Secreted</keyword>
<protein>
    <submittedName>
        <fullName evidence="10">Leukocyte elastase inhibitor</fullName>
    </submittedName>
</protein>
<comment type="caution">
    <text evidence="10">The sequence shown here is derived from an EMBL/GenBank/DDBJ whole genome shotgun (WGS) entry which is preliminary data.</text>
</comment>
<dbReference type="GO" id="GO:0004867">
    <property type="term" value="F:serine-type endopeptidase inhibitor activity"/>
    <property type="evidence" value="ECO:0007669"/>
    <property type="project" value="UniProtKB-KW"/>
</dbReference>
<evidence type="ECO:0000256" key="1">
    <source>
        <dbReference type="ARBA" id="ARBA00004613"/>
    </source>
</evidence>
<evidence type="ECO:0000313" key="11">
    <source>
        <dbReference type="Proteomes" id="UP000887116"/>
    </source>
</evidence>